<evidence type="ECO:0000313" key="2">
    <source>
        <dbReference type="Proteomes" id="UP000007800"/>
    </source>
</evidence>
<protein>
    <submittedName>
        <fullName evidence="1">Uncharacterized protein</fullName>
    </submittedName>
</protein>
<proteinExistence type="predicted"/>
<dbReference type="InParanoid" id="C5LPE4"/>
<dbReference type="AlphaFoldDB" id="C5LPE4"/>
<dbReference type="GeneID" id="9039890"/>
<dbReference type="EMBL" id="GG684111">
    <property type="protein sequence ID" value="EER01406.1"/>
    <property type="molecule type" value="Genomic_DNA"/>
</dbReference>
<organism evidence="2">
    <name type="scientific">Perkinsus marinus (strain ATCC 50983 / TXsc)</name>
    <dbReference type="NCBI Taxonomy" id="423536"/>
    <lineage>
        <taxon>Eukaryota</taxon>
        <taxon>Sar</taxon>
        <taxon>Alveolata</taxon>
        <taxon>Perkinsozoa</taxon>
        <taxon>Perkinsea</taxon>
        <taxon>Perkinsida</taxon>
        <taxon>Perkinsidae</taxon>
        <taxon>Perkinsus</taxon>
    </lineage>
</organism>
<reference evidence="1 2" key="1">
    <citation type="submission" date="2008-07" db="EMBL/GenBank/DDBJ databases">
        <authorList>
            <person name="El-Sayed N."/>
            <person name="Caler E."/>
            <person name="Inman J."/>
            <person name="Amedeo P."/>
            <person name="Hass B."/>
            <person name="Wortman J."/>
        </authorList>
    </citation>
    <scope>NUCLEOTIDE SEQUENCE [LARGE SCALE GENOMIC DNA]</scope>
    <source>
        <strain evidence="2">ATCC 50983 / TXsc</strain>
    </source>
</reference>
<sequence>MDLLRRDLNTISSTWQEQFDAAFKALEVTNKDIAVVKKARNKLVDSVRQELASLLGMSREIKMLRDERHEVAASIGKLVEQLKTVEGVSNDAAPIEGGAVSPFKVLQMQQPERGNFPCGTGRHACRDRYTVPVGPEHADDPPDQPEYATRISSAPWILTGSIGLICQAIDFSRFR</sequence>
<gene>
    <name evidence="1" type="ORF">Pmar_PMAR027535</name>
</gene>
<accession>C5LPE4</accession>
<dbReference type="RefSeq" id="XP_002768688.1">
    <property type="nucleotide sequence ID" value="XM_002768642.1"/>
</dbReference>
<evidence type="ECO:0000313" key="1">
    <source>
        <dbReference type="EMBL" id="EER01406.1"/>
    </source>
</evidence>
<keyword evidence="2" id="KW-1185">Reference proteome</keyword>
<dbReference type="Proteomes" id="UP000007800">
    <property type="component" value="Unassembled WGS sequence"/>
</dbReference>
<name>C5LPE4_PERM5</name>